<dbReference type="InterPro" id="IPR036291">
    <property type="entry name" value="NAD(P)-bd_dom_sf"/>
</dbReference>
<feature type="domain" description="GFO/IDH/MocA-like oxidoreductase" evidence="2">
    <location>
        <begin position="129"/>
        <end position="263"/>
    </location>
</feature>
<dbReference type="InterPro" id="IPR051450">
    <property type="entry name" value="Gfo/Idh/MocA_Oxidoreductases"/>
</dbReference>
<evidence type="ECO:0000259" key="1">
    <source>
        <dbReference type="Pfam" id="PF01408"/>
    </source>
</evidence>
<dbReference type="Pfam" id="PF01408">
    <property type="entry name" value="GFO_IDH_MocA"/>
    <property type="match status" value="1"/>
</dbReference>
<dbReference type="Pfam" id="PF22725">
    <property type="entry name" value="GFO_IDH_MocA_C3"/>
    <property type="match status" value="1"/>
</dbReference>
<dbReference type="SUPFAM" id="SSF51735">
    <property type="entry name" value="NAD(P)-binding Rossmann-fold domains"/>
    <property type="match status" value="1"/>
</dbReference>
<dbReference type="EMBL" id="CP022540">
    <property type="protein sequence ID" value="ASP21802.1"/>
    <property type="molecule type" value="Genomic_DNA"/>
</dbReference>
<evidence type="ECO:0000259" key="2">
    <source>
        <dbReference type="Pfam" id="PF22725"/>
    </source>
</evidence>
<dbReference type="OrthoDB" id="9792935at2"/>
<dbReference type="InterPro" id="IPR055170">
    <property type="entry name" value="GFO_IDH_MocA-like_dom"/>
</dbReference>
<dbReference type="EC" id="1.1.1.292" evidence="3"/>
<dbReference type="PANTHER" id="PTHR43377">
    <property type="entry name" value="BILIVERDIN REDUCTASE A"/>
    <property type="match status" value="1"/>
</dbReference>
<keyword evidence="4" id="KW-1185">Reference proteome</keyword>
<dbReference type="Gene3D" id="3.40.50.720">
    <property type="entry name" value="NAD(P)-binding Rossmann-like Domain"/>
    <property type="match status" value="1"/>
</dbReference>
<keyword evidence="3" id="KW-0560">Oxidoreductase</keyword>
<evidence type="ECO:0000313" key="4">
    <source>
        <dbReference type="Proteomes" id="UP000203589"/>
    </source>
</evidence>
<protein>
    <submittedName>
        <fullName evidence="3">1,5-anhydro-D-fructose reductase</fullName>
        <ecNumber evidence="3">1.1.1.292</ecNumber>
    </submittedName>
</protein>
<dbReference type="Proteomes" id="UP000203589">
    <property type="component" value="Chromosome"/>
</dbReference>
<evidence type="ECO:0000313" key="3">
    <source>
        <dbReference type="EMBL" id="ASP21802.1"/>
    </source>
</evidence>
<dbReference type="InterPro" id="IPR000683">
    <property type="entry name" value="Gfo/Idh/MocA-like_OxRdtase_N"/>
</dbReference>
<gene>
    <name evidence="3" type="ORF">ANTHELSMS3_03151</name>
</gene>
<organism evidence="3 4">
    <name type="scientific">Antarctobacter heliothermus</name>
    <dbReference type="NCBI Taxonomy" id="74033"/>
    <lineage>
        <taxon>Bacteria</taxon>
        <taxon>Pseudomonadati</taxon>
        <taxon>Pseudomonadota</taxon>
        <taxon>Alphaproteobacteria</taxon>
        <taxon>Rhodobacterales</taxon>
        <taxon>Roseobacteraceae</taxon>
        <taxon>Antarctobacter</taxon>
    </lineage>
</organism>
<accession>A0A222E6K8</accession>
<proteinExistence type="predicted"/>
<sequence length="357" mass="39172">MSKLRIAVIGAGVMGREHISALQSCNRAELVAIADPVGGSDVYDSGVPRFTDYQQMLKAVKPDGAIVATPPHTHVEIGIKCIELEVPSLIEKPVSSDLASALRLEQAAADSDVPVLIGHSRRHNSINTAAKRAIEDGQLGDILAVTSMHLRHKPDQYFADKWKTQKGGGGVMLINVVHDFDCLRMLCGEIDEVHAITSNKGRGFEAEDTCVVMLKFASGALGTMTVSDATQAPWSWEFTSGEDPRFAKHDENSMLICGTKGSLSLPSMYLWKNSNGFKRDDPLSRTRLRWEPNTPLHAEQEHFLDVVERKSKPIVSVEDGNRTLAATLAVWESEKIGGWVSTDEMIQRAKLEKTETN</sequence>
<dbReference type="SUPFAM" id="SSF55347">
    <property type="entry name" value="Glyceraldehyde-3-phosphate dehydrogenase-like, C-terminal domain"/>
    <property type="match status" value="1"/>
</dbReference>
<dbReference type="RefSeq" id="WP_094035665.1">
    <property type="nucleotide sequence ID" value="NZ_CP022540.1"/>
</dbReference>
<feature type="domain" description="Gfo/Idh/MocA-like oxidoreductase N-terminal" evidence="1">
    <location>
        <begin position="4"/>
        <end position="119"/>
    </location>
</feature>
<dbReference type="PANTHER" id="PTHR43377:SF8">
    <property type="entry name" value="BLR3664 PROTEIN"/>
    <property type="match status" value="1"/>
</dbReference>
<dbReference type="AlphaFoldDB" id="A0A222E6K8"/>
<dbReference type="GO" id="GO:0033712">
    <property type="term" value="F:1,5-anhydro-D-fructose reductase (1,5-anhydro-D-mannitol-forming) activity"/>
    <property type="evidence" value="ECO:0007669"/>
    <property type="project" value="UniProtKB-EC"/>
</dbReference>
<reference evidence="3 4" key="1">
    <citation type="submission" date="2017-07" db="EMBL/GenBank/DDBJ databases">
        <title>Genome Sequence of Antarctobacter heliothermus Strain SMS3 Isolated from a culture of the Diatom Skeletonema marinoi.</title>
        <authorList>
            <person name="Topel M."/>
            <person name="Pinder M.I.M."/>
            <person name="Johansson O.N."/>
            <person name="Kourtchenko O."/>
            <person name="Godhe A."/>
            <person name="Clarke A.K."/>
        </authorList>
    </citation>
    <scope>NUCLEOTIDE SEQUENCE [LARGE SCALE GENOMIC DNA]</scope>
    <source>
        <strain evidence="3 4">SMS3</strain>
    </source>
</reference>
<dbReference type="GO" id="GO:0000166">
    <property type="term" value="F:nucleotide binding"/>
    <property type="evidence" value="ECO:0007669"/>
    <property type="project" value="InterPro"/>
</dbReference>
<dbReference type="Gene3D" id="3.30.360.10">
    <property type="entry name" value="Dihydrodipicolinate Reductase, domain 2"/>
    <property type="match status" value="1"/>
</dbReference>
<name>A0A222E6K8_9RHOB</name>
<dbReference type="KEGG" id="aht:ANTHELSMS3_03151"/>